<evidence type="ECO:0000313" key="1">
    <source>
        <dbReference type="EMBL" id="TMQ75062.1"/>
    </source>
</evidence>
<proteinExistence type="predicted"/>
<gene>
    <name evidence="1" type="ORF">ACCUM_2011</name>
</gene>
<reference evidence="1 2" key="1">
    <citation type="submission" date="2019-04" db="EMBL/GenBank/DDBJ databases">
        <title>A novel phosphate-accumulating bacterium identified in bioreactor for phosphate removal from wastewater.</title>
        <authorList>
            <person name="Kotlyarov R.Y."/>
            <person name="Beletsky A.V."/>
            <person name="Kallistova A.Y."/>
            <person name="Dorofeev A.G."/>
            <person name="Nikolaev Y.Y."/>
            <person name="Pimenov N.V."/>
            <person name="Ravin N.V."/>
            <person name="Mardanov A.V."/>
        </authorList>
    </citation>
    <scope>NUCLEOTIDE SEQUENCE [LARGE SCALE GENOMIC DNA]</scope>
    <source>
        <strain evidence="1 2">Bin19</strain>
    </source>
</reference>
<comment type="caution">
    <text evidence="1">The sequence shown here is derived from an EMBL/GenBank/DDBJ whole genome shotgun (WGS) entry which is preliminary data.</text>
</comment>
<protein>
    <submittedName>
        <fullName evidence="1">Uncharacterized protein</fullName>
    </submittedName>
</protein>
<keyword evidence="2" id="KW-1185">Reference proteome</keyword>
<evidence type="ECO:0000313" key="2">
    <source>
        <dbReference type="Proteomes" id="UP000306324"/>
    </source>
</evidence>
<dbReference type="EMBL" id="SWAD01000124">
    <property type="protein sequence ID" value="TMQ75062.1"/>
    <property type="molecule type" value="Genomic_DNA"/>
</dbReference>
<organism evidence="1 2">
    <name type="scientific">Candidatus Accumulibacter phosphatis</name>
    <dbReference type="NCBI Taxonomy" id="327160"/>
    <lineage>
        <taxon>Bacteria</taxon>
        <taxon>Pseudomonadati</taxon>
        <taxon>Pseudomonadota</taxon>
        <taxon>Betaproteobacteria</taxon>
        <taxon>Candidatus Accumulibacter</taxon>
    </lineage>
</organism>
<dbReference type="Proteomes" id="UP000306324">
    <property type="component" value="Unassembled WGS sequence"/>
</dbReference>
<name>A0A5S4EIB9_9PROT</name>
<sequence length="46" mass="5306">MKRLGDVLVAESAPPNGRFAHRGTAVIHRFDTLRYPRRGIWGRVFK</sequence>
<dbReference type="AlphaFoldDB" id="A0A5S4EIB9"/>
<accession>A0A5S4EIB9</accession>